<dbReference type="InterPro" id="IPR011050">
    <property type="entry name" value="Pectin_lyase_fold/virulence"/>
</dbReference>
<keyword evidence="3 5" id="KW-0063">Aspartyl esterase</keyword>
<dbReference type="EMBL" id="CM016556">
    <property type="protein sequence ID" value="TKW18822.1"/>
    <property type="molecule type" value="Genomic_DNA"/>
</dbReference>
<keyword evidence="8" id="KW-1185">Reference proteome</keyword>
<dbReference type="Gramene" id="TKW18822">
    <property type="protein sequence ID" value="TKW18822"/>
    <property type="gene ID" value="SEVIR_5G456900v2"/>
</dbReference>
<keyword evidence="2 5" id="KW-0378">Hydrolase</keyword>
<evidence type="ECO:0000256" key="3">
    <source>
        <dbReference type="ARBA" id="ARBA00023085"/>
    </source>
</evidence>
<gene>
    <name evidence="7" type="ORF">SEVIR_5G456900v2</name>
</gene>
<keyword evidence="5" id="KW-0964">Secreted</keyword>
<feature type="active site" evidence="4">
    <location>
        <position position="160"/>
    </location>
</feature>
<evidence type="ECO:0000256" key="1">
    <source>
        <dbReference type="ARBA" id="ARBA00005184"/>
    </source>
</evidence>
<protein>
    <recommendedName>
        <fullName evidence="5">Pectinesterase</fullName>
        <ecNumber evidence="5">3.1.1.11</ecNumber>
    </recommendedName>
</protein>
<comment type="subcellular location">
    <subcellularLocation>
        <location evidence="5">Secreted</location>
        <location evidence="5">Cell wall</location>
    </subcellularLocation>
</comment>
<evidence type="ECO:0000256" key="5">
    <source>
        <dbReference type="RuleBase" id="RU000589"/>
    </source>
</evidence>
<evidence type="ECO:0000313" key="8">
    <source>
        <dbReference type="Proteomes" id="UP000298652"/>
    </source>
</evidence>
<dbReference type="SUPFAM" id="SSF51126">
    <property type="entry name" value="Pectin lyase-like"/>
    <property type="match status" value="1"/>
</dbReference>
<keyword evidence="5" id="KW-0134">Cell wall</keyword>
<dbReference type="GO" id="GO:0030599">
    <property type="term" value="F:pectinesterase activity"/>
    <property type="evidence" value="ECO:0007669"/>
    <property type="project" value="UniProtKB-UniRule"/>
</dbReference>
<comment type="catalytic activity">
    <reaction evidence="5">
        <text>[(1-&gt;4)-alpha-D-galacturonosyl methyl ester](n) + n H2O = [(1-&gt;4)-alpha-D-galacturonosyl](n) + n methanol + n H(+)</text>
        <dbReference type="Rhea" id="RHEA:22380"/>
        <dbReference type="Rhea" id="RHEA-COMP:14570"/>
        <dbReference type="Rhea" id="RHEA-COMP:14573"/>
        <dbReference type="ChEBI" id="CHEBI:15377"/>
        <dbReference type="ChEBI" id="CHEBI:15378"/>
        <dbReference type="ChEBI" id="CHEBI:17790"/>
        <dbReference type="ChEBI" id="CHEBI:140522"/>
        <dbReference type="ChEBI" id="CHEBI:140523"/>
        <dbReference type="EC" id="3.1.1.11"/>
    </reaction>
</comment>
<dbReference type="InterPro" id="IPR033131">
    <property type="entry name" value="Pectinesterase_Asp_AS"/>
</dbReference>
<dbReference type="Proteomes" id="UP000298652">
    <property type="component" value="Chromosome 5"/>
</dbReference>
<comment type="pathway">
    <text evidence="1 5">Glycan metabolism; pectin degradation; 2-dehydro-3-deoxy-D-gluconate from pectin: step 1/5.</text>
</comment>
<organism evidence="7 8">
    <name type="scientific">Setaria viridis</name>
    <name type="common">Green bristlegrass</name>
    <name type="synonym">Setaria italica subsp. viridis</name>
    <dbReference type="NCBI Taxonomy" id="4556"/>
    <lineage>
        <taxon>Eukaryota</taxon>
        <taxon>Viridiplantae</taxon>
        <taxon>Streptophyta</taxon>
        <taxon>Embryophyta</taxon>
        <taxon>Tracheophyta</taxon>
        <taxon>Spermatophyta</taxon>
        <taxon>Magnoliopsida</taxon>
        <taxon>Liliopsida</taxon>
        <taxon>Poales</taxon>
        <taxon>Poaceae</taxon>
        <taxon>PACMAD clade</taxon>
        <taxon>Panicoideae</taxon>
        <taxon>Panicodae</taxon>
        <taxon>Paniceae</taxon>
        <taxon>Cenchrinae</taxon>
        <taxon>Setaria</taxon>
    </lineage>
</organism>
<dbReference type="EC" id="3.1.1.11" evidence="5"/>
<comment type="function">
    <text evidence="5">Acts in the modification of cell walls via demethylesterification of cell wall pectin.</text>
</comment>
<dbReference type="InterPro" id="IPR000070">
    <property type="entry name" value="Pectinesterase_cat"/>
</dbReference>
<evidence type="ECO:0000256" key="2">
    <source>
        <dbReference type="ARBA" id="ARBA00022801"/>
    </source>
</evidence>
<accession>A0A4U6USV6</accession>
<dbReference type="GO" id="GO:0042545">
    <property type="term" value="P:cell wall modification"/>
    <property type="evidence" value="ECO:0007669"/>
    <property type="project" value="UniProtKB-UniRule"/>
</dbReference>
<evidence type="ECO:0000256" key="4">
    <source>
        <dbReference type="PROSITE-ProRule" id="PRU10040"/>
    </source>
</evidence>
<dbReference type="PROSITE" id="PS00503">
    <property type="entry name" value="PECTINESTERASE_2"/>
    <property type="match status" value="1"/>
</dbReference>
<keyword evidence="5" id="KW-0961">Cell wall biogenesis/degradation</keyword>
<dbReference type="AlphaFoldDB" id="A0A4U6USV6"/>
<dbReference type="GO" id="GO:0045490">
    <property type="term" value="P:pectin catabolic process"/>
    <property type="evidence" value="ECO:0007669"/>
    <property type="project" value="UniProtKB-UniRule"/>
</dbReference>
<dbReference type="PROSITE" id="PS00800">
    <property type="entry name" value="PECTINESTERASE_1"/>
    <property type="match status" value="1"/>
</dbReference>
<sequence length="322" mass="34659">MANQTVDVVVAADGSGNYTTVAASIAAAPANSDKRHVIRIKRGVYKEFVVVGQEKRNVVLVGDGMDATVISGSRCCADGYDTPRTAVLSVQGNGFIARDLCIENTAGPRKENGQAVALLSQSDQSVLYKCALRGYQDTLWCARPSSKQLYRECTISGTVDFIFGDAAAVFQRCTLLARLPILGQENTITAQGRVRAGDAGGFCLQSCTVAADEDLAARGAVVQTYLGRPWKPFSRVVFMQGTISDVVDPRGWLPWERQVPPDTLYYGEYGNEGPGAAVGGRVNWRGVHSNLDASEACSYTVERFIKGNDWLPSTGVEYKPGL</sequence>
<reference evidence="7" key="1">
    <citation type="submission" date="2019-03" db="EMBL/GenBank/DDBJ databases">
        <title>WGS assembly of Setaria viridis.</title>
        <authorList>
            <person name="Huang P."/>
            <person name="Jenkins J."/>
            <person name="Grimwood J."/>
            <person name="Barry K."/>
            <person name="Healey A."/>
            <person name="Mamidi S."/>
            <person name="Sreedasyam A."/>
            <person name="Shu S."/>
            <person name="Feldman M."/>
            <person name="Wu J."/>
            <person name="Yu Y."/>
            <person name="Chen C."/>
            <person name="Johnson J."/>
            <person name="Rokhsar D."/>
            <person name="Baxter I."/>
            <person name="Schmutz J."/>
            <person name="Brutnell T."/>
            <person name="Kellogg E."/>
        </authorList>
    </citation>
    <scope>NUCLEOTIDE SEQUENCE [LARGE SCALE GENOMIC DNA]</scope>
</reference>
<evidence type="ECO:0000313" key="7">
    <source>
        <dbReference type="EMBL" id="TKW18822.1"/>
    </source>
</evidence>
<dbReference type="PANTHER" id="PTHR31707">
    <property type="entry name" value="PECTINESTERASE"/>
    <property type="match status" value="1"/>
</dbReference>
<name>A0A4U6USV6_SETVI</name>
<feature type="domain" description="Pectinesterase catalytic" evidence="6">
    <location>
        <begin position="7"/>
        <end position="308"/>
    </location>
</feature>
<dbReference type="Gene3D" id="2.160.20.10">
    <property type="entry name" value="Single-stranded right-handed beta-helix, Pectin lyase-like"/>
    <property type="match status" value="1"/>
</dbReference>
<dbReference type="OMA" id="GRVKWTS"/>
<dbReference type="Pfam" id="PF01095">
    <property type="entry name" value="Pectinesterase"/>
    <property type="match status" value="1"/>
</dbReference>
<evidence type="ECO:0000259" key="6">
    <source>
        <dbReference type="Pfam" id="PF01095"/>
    </source>
</evidence>
<dbReference type="FunFam" id="2.160.20.10:FF:000001">
    <property type="entry name" value="Pectinesterase"/>
    <property type="match status" value="1"/>
</dbReference>
<dbReference type="UniPathway" id="UPA00545">
    <property type="reaction ID" value="UER00823"/>
</dbReference>
<dbReference type="InterPro" id="IPR012334">
    <property type="entry name" value="Pectin_lyas_fold"/>
</dbReference>
<proteinExistence type="predicted"/>
<dbReference type="InterPro" id="IPR018040">
    <property type="entry name" value="Pectinesterase_Tyr_AS"/>
</dbReference>